<keyword evidence="2" id="KW-1133">Transmembrane helix</keyword>
<reference evidence="4" key="1">
    <citation type="journal article" date="2021" name="PeerJ">
        <title>Extensive microbial diversity within the chicken gut microbiome revealed by metagenomics and culture.</title>
        <authorList>
            <person name="Gilroy R."/>
            <person name="Ravi A."/>
            <person name="Getino M."/>
            <person name="Pursley I."/>
            <person name="Horton D.L."/>
            <person name="Alikhan N.F."/>
            <person name="Baker D."/>
            <person name="Gharbi K."/>
            <person name="Hall N."/>
            <person name="Watson M."/>
            <person name="Adriaenssens E.M."/>
            <person name="Foster-Nyarko E."/>
            <person name="Jarju S."/>
            <person name="Secka A."/>
            <person name="Antonio M."/>
            <person name="Oren A."/>
            <person name="Chaudhuri R.R."/>
            <person name="La Ragione R."/>
            <person name="Hildebrand F."/>
            <person name="Pallen M.J."/>
        </authorList>
    </citation>
    <scope>NUCLEOTIDE SEQUENCE</scope>
    <source>
        <strain evidence="4">ChiSjej2B20-11307</strain>
    </source>
</reference>
<dbReference type="Proteomes" id="UP000824223">
    <property type="component" value="Unassembled WGS sequence"/>
</dbReference>
<evidence type="ECO:0000313" key="5">
    <source>
        <dbReference type="Proteomes" id="UP000824223"/>
    </source>
</evidence>
<evidence type="ECO:0000256" key="2">
    <source>
        <dbReference type="SAM" id="Phobius"/>
    </source>
</evidence>
<dbReference type="EMBL" id="DXAK01000040">
    <property type="protein sequence ID" value="HJA06945.1"/>
    <property type="molecule type" value="Genomic_DNA"/>
</dbReference>
<dbReference type="Pfam" id="PF01478">
    <property type="entry name" value="Peptidase_A24"/>
    <property type="match status" value="1"/>
</dbReference>
<dbReference type="InterPro" id="IPR000045">
    <property type="entry name" value="Prepilin_IV_endopep_pep"/>
</dbReference>
<name>A0A9D2KJD4_9FIRM</name>
<keyword evidence="2" id="KW-0472">Membrane</keyword>
<feature type="transmembrane region" description="Helical" evidence="2">
    <location>
        <begin position="54"/>
        <end position="71"/>
    </location>
</feature>
<dbReference type="PANTHER" id="PTHR30487:SF0">
    <property type="entry name" value="PREPILIN LEADER PEPTIDASE_N-METHYLTRANSFERASE-RELATED"/>
    <property type="match status" value="1"/>
</dbReference>
<dbReference type="AlphaFoldDB" id="A0A9D2KJD4"/>
<comment type="caution">
    <text evidence="4">The sequence shown here is derived from an EMBL/GenBank/DDBJ whole genome shotgun (WGS) entry which is preliminary data.</text>
</comment>
<evidence type="ECO:0000313" key="4">
    <source>
        <dbReference type="EMBL" id="HJA06945.1"/>
    </source>
</evidence>
<gene>
    <name evidence="4" type="ORF">H9798_07390</name>
</gene>
<evidence type="ECO:0000259" key="3">
    <source>
        <dbReference type="Pfam" id="PF01478"/>
    </source>
</evidence>
<reference evidence="4" key="2">
    <citation type="submission" date="2021-04" db="EMBL/GenBank/DDBJ databases">
        <authorList>
            <person name="Gilroy R."/>
        </authorList>
    </citation>
    <scope>NUCLEOTIDE SEQUENCE</scope>
    <source>
        <strain evidence="4">ChiSjej2B20-11307</strain>
    </source>
</reference>
<keyword evidence="2" id="KW-0812">Transmembrane</keyword>
<feature type="transmembrane region" description="Helical" evidence="2">
    <location>
        <begin position="128"/>
        <end position="146"/>
    </location>
</feature>
<proteinExistence type="inferred from homology"/>
<dbReference type="InterPro" id="IPR050882">
    <property type="entry name" value="Prepilin_peptidase/N-MTase"/>
</dbReference>
<accession>A0A9D2KJD4</accession>
<dbReference type="GO" id="GO:0006465">
    <property type="term" value="P:signal peptide processing"/>
    <property type="evidence" value="ECO:0007669"/>
    <property type="project" value="TreeGrafter"/>
</dbReference>
<protein>
    <submittedName>
        <fullName evidence="4">A24 family peptidase</fullName>
    </submittedName>
</protein>
<dbReference type="Gene3D" id="1.20.120.1220">
    <property type="match status" value="1"/>
</dbReference>
<feature type="transmembrane region" description="Helical" evidence="2">
    <location>
        <begin position="31"/>
        <end position="48"/>
    </location>
</feature>
<feature type="domain" description="Prepilin type IV endopeptidase peptidase" evidence="3">
    <location>
        <begin position="12"/>
        <end position="115"/>
    </location>
</feature>
<comment type="similarity">
    <text evidence="1">Belongs to the peptidase A24 family.</text>
</comment>
<organism evidence="4 5">
    <name type="scientific">Candidatus Mediterraneibacter pullicola</name>
    <dbReference type="NCBI Taxonomy" id="2838682"/>
    <lineage>
        <taxon>Bacteria</taxon>
        <taxon>Bacillati</taxon>
        <taxon>Bacillota</taxon>
        <taxon>Clostridia</taxon>
        <taxon>Lachnospirales</taxon>
        <taxon>Lachnospiraceae</taxon>
        <taxon>Mediterraneibacter</taxon>
    </lineage>
</organism>
<evidence type="ECO:0000256" key="1">
    <source>
        <dbReference type="ARBA" id="ARBA00005801"/>
    </source>
</evidence>
<dbReference type="GO" id="GO:0005886">
    <property type="term" value="C:plasma membrane"/>
    <property type="evidence" value="ECO:0007669"/>
    <property type="project" value="TreeGrafter"/>
</dbReference>
<dbReference type="PANTHER" id="PTHR30487">
    <property type="entry name" value="TYPE 4 PREPILIN-LIKE PROTEINS LEADER PEPTIDE-PROCESSING ENZYME"/>
    <property type="match status" value="1"/>
</dbReference>
<dbReference type="GO" id="GO:0004190">
    <property type="term" value="F:aspartic-type endopeptidase activity"/>
    <property type="evidence" value="ECO:0007669"/>
    <property type="project" value="InterPro"/>
</dbReference>
<sequence length="148" mass="16249">MIANNRWILCQILFAGYMVALSAEDIRKKRLPLLFLLSGTVFIIIQGFCGREISMISLMAGGAVGALFLLISRMTRESFGYGDSILILVMGMFLGFGNIIYLLMGAFSMAAVFSIVMLIKTQFSRKSAFPFVPFLAAAYIGGMLLGNY</sequence>